<gene>
    <name evidence="2" type="ORF">MDPP_00289</name>
</gene>
<feature type="transmembrane region" description="Helical" evidence="1">
    <location>
        <begin position="32"/>
        <end position="51"/>
    </location>
</feature>
<accession>A0A559KJB1</accession>
<organism evidence="2 3">
    <name type="scientific">Candidatus Phytoplasma pini</name>
    <dbReference type="NCBI Taxonomy" id="267362"/>
    <lineage>
        <taxon>Bacteria</taxon>
        <taxon>Bacillati</taxon>
        <taxon>Mycoplasmatota</taxon>
        <taxon>Mollicutes</taxon>
        <taxon>Acholeplasmatales</taxon>
        <taxon>Acholeplasmataceae</taxon>
        <taxon>Candidatus Phytoplasma</taxon>
    </lineage>
</organism>
<feature type="transmembrane region" description="Helical" evidence="1">
    <location>
        <begin position="232"/>
        <end position="251"/>
    </location>
</feature>
<keyword evidence="1" id="KW-1133">Transmembrane helix</keyword>
<proteinExistence type="predicted"/>
<feature type="transmembrane region" description="Helical" evidence="1">
    <location>
        <begin position="143"/>
        <end position="166"/>
    </location>
</feature>
<keyword evidence="1" id="KW-0472">Membrane</keyword>
<protein>
    <submittedName>
        <fullName evidence="2">Uncharacterized protein</fullName>
    </submittedName>
</protein>
<keyword evidence="3" id="KW-1185">Reference proteome</keyword>
<dbReference type="AlphaFoldDB" id="A0A559KJB1"/>
<feature type="transmembrane region" description="Helical" evidence="1">
    <location>
        <begin position="96"/>
        <end position="123"/>
    </location>
</feature>
<dbReference type="EMBL" id="VIAE01000006">
    <property type="protein sequence ID" value="TVY12221.1"/>
    <property type="molecule type" value="Genomic_DNA"/>
</dbReference>
<name>A0A559KJB1_9MOLU</name>
<dbReference type="RefSeq" id="WP_144658461.1">
    <property type="nucleotide sequence ID" value="NZ_VIAE01000006.1"/>
</dbReference>
<evidence type="ECO:0000313" key="3">
    <source>
        <dbReference type="Proteomes" id="UP000320078"/>
    </source>
</evidence>
<sequence length="266" mass="32554">MIYKDNKIQKNNLKKPKLVKSFFSDFNSVGKVYFLFILFITFLTFIFNIIVKMKTISFSFAVILEILFFYFTDQTILSVFLILLTFFFRIRNYKKFYYFLIFSVVVNVLLTFLVYNMVLFPFWKKQNIFNIYLIEENQEISFIINFSQHFLIPLLFFLFFLFFIPLDLNLKKIIFTFLHPIIYLMCWCIKLYNESGCCSFEKCKIPYRKILCPQKGDFLVENFWIFKGKEMVLFRILILFCIFSIFFYFVFRFKNFYNNENCLSKK</sequence>
<evidence type="ECO:0000313" key="2">
    <source>
        <dbReference type="EMBL" id="TVY12221.1"/>
    </source>
</evidence>
<keyword evidence="1" id="KW-0812">Transmembrane</keyword>
<reference evidence="2 3" key="1">
    <citation type="submission" date="2019-06" db="EMBL/GenBank/DDBJ databases">
        <title>Draft Genome Sequence of Candidatus Phytoplasma pini-Related Strain MDPP: A Resource for Comparative Genomics of Gymnosperm-infecting Phytoplasmas.</title>
        <authorList>
            <person name="Cai W."/>
            <person name="Costanzo S."/>
            <person name="Shao J."/>
            <person name="Zhao Y."/>
            <person name="Davis R."/>
        </authorList>
    </citation>
    <scope>NUCLEOTIDE SEQUENCE [LARGE SCALE GENOMIC DNA]</scope>
    <source>
        <strain evidence="2 3">MDPP</strain>
    </source>
</reference>
<comment type="caution">
    <text evidence="2">The sequence shown here is derived from an EMBL/GenBank/DDBJ whole genome shotgun (WGS) entry which is preliminary data.</text>
</comment>
<evidence type="ECO:0000256" key="1">
    <source>
        <dbReference type="SAM" id="Phobius"/>
    </source>
</evidence>
<dbReference type="Proteomes" id="UP000320078">
    <property type="component" value="Unassembled WGS sequence"/>
</dbReference>
<feature type="transmembrane region" description="Helical" evidence="1">
    <location>
        <begin position="57"/>
        <end position="84"/>
    </location>
</feature>